<dbReference type="Proteomes" id="UP001211907">
    <property type="component" value="Unassembled WGS sequence"/>
</dbReference>
<dbReference type="PRINTS" id="PR00081">
    <property type="entry name" value="GDHRDH"/>
</dbReference>
<dbReference type="PANTHER" id="PTHR43963:SF6">
    <property type="entry name" value="CHAIN DEHYDROGENASE FAMILY PROTEIN, PUTATIVE (AFU_ORTHOLOGUE AFUA_3G15350)-RELATED"/>
    <property type="match status" value="1"/>
</dbReference>
<dbReference type="PRINTS" id="PR00080">
    <property type="entry name" value="SDRFAMILY"/>
</dbReference>
<dbReference type="EMBL" id="JADGJH010003307">
    <property type="protein sequence ID" value="KAJ3091925.1"/>
    <property type="molecule type" value="Genomic_DNA"/>
</dbReference>
<accession>A0AAD5SPS4</accession>
<organism evidence="6 7">
    <name type="scientific">Physocladia obscura</name>
    <dbReference type="NCBI Taxonomy" id="109957"/>
    <lineage>
        <taxon>Eukaryota</taxon>
        <taxon>Fungi</taxon>
        <taxon>Fungi incertae sedis</taxon>
        <taxon>Chytridiomycota</taxon>
        <taxon>Chytridiomycota incertae sedis</taxon>
        <taxon>Chytridiomycetes</taxon>
        <taxon>Chytridiales</taxon>
        <taxon>Chytriomycetaceae</taxon>
        <taxon>Physocladia</taxon>
    </lineage>
</organism>
<keyword evidence="2" id="KW-0521">NADP</keyword>
<gene>
    <name evidence="6" type="ORF">HK100_007064</name>
</gene>
<evidence type="ECO:0000256" key="4">
    <source>
        <dbReference type="RuleBase" id="RU000363"/>
    </source>
</evidence>
<evidence type="ECO:0000313" key="6">
    <source>
        <dbReference type="EMBL" id="KAJ3091925.1"/>
    </source>
</evidence>
<dbReference type="SUPFAM" id="SSF51735">
    <property type="entry name" value="NAD(P)-binding Rossmann-fold domains"/>
    <property type="match status" value="1"/>
</dbReference>
<proteinExistence type="inferred from homology"/>
<dbReference type="GO" id="GO:0016491">
    <property type="term" value="F:oxidoreductase activity"/>
    <property type="evidence" value="ECO:0007669"/>
    <property type="project" value="UniProtKB-KW"/>
</dbReference>
<reference evidence="6" key="1">
    <citation type="submission" date="2020-05" db="EMBL/GenBank/DDBJ databases">
        <title>Phylogenomic resolution of chytrid fungi.</title>
        <authorList>
            <person name="Stajich J.E."/>
            <person name="Amses K."/>
            <person name="Simmons R."/>
            <person name="Seto K."/>
            <person name="Myers J."/>
            <person name="Bonds A."/>
            <person name="Quandt C.A."/>
            <person name="Barry K."/>
            <person name="Liu P."/>
            <person name="Grigoriev I."/>
            <person name="Longcore J.E."/>
            <person name="James T.Y."/>
        </authorList>
    </citation>
    <scope>NUCLEOTIDE SEQUENCE</scope>
    <source>
        <strain evidence="6">JEL0513</strain>
    </source>
</reference>
<dbReference type="PANTHER" id="PTHR43963">
    <property type="entry name" value="CARBONYL REDUCTASE 1-RELATED"/>
    <property type="match status" value="1"/>
</dbReference>
<dbReference type="AlphaFoldDB" id="A0AAD5SPS4"/>
<dbReference type="InterPro" id="IPR002347">
    <property type="entry name" value="SDR_fam"/>
</dbReference>
<dbReference type="InterPro" id="IPR036291">
    <property type="entry name" value="NAD(P)-bd_dom_sf"/>
</dbReference>
<comment type="similarity">
    <text evidence="1 4">Belongs to the short-chain dehydrogenases/reductases (SDR) family.</text>
</comment>
<sequence length="286" mass="31077">MVQSILVTGANKGLGFEAVRLLSAAFPRATIFLGTRSIANGEKALAKLRAESLGRHVQVLEIDVADVNSIKHASEEIRATTQSLDVLINNAAILLPTANPEDIKAVLDVNLFGLKNVIDAFLLLMPSAATIINVYSEIGAGVHYRLPQDLQQVLENINTLSWTQIEALANDYQSTQPQYAWHSNGTVHSYGASKVLMNAFSRLLANDQPDLRVFAVCPGYCDTDMNGHAGFRSPVAGAFSIVWPLLNIGLSSGLFYRDGQPLPFSSVKMAETEGGNTPDPNDEYWY</sequence>
<evidence type="ECO:0000256" key="3">
    <source>
        <dbReference type="ARBA" id="ARBA00023002"/>
    </source>
</evidence>
<name>A0AAD5SPS4_9FUNG</name>
<comment type="caution">
    <text evidence="6">The sequence shown here is derived from an EMBL/GenBank/DDBJ whole genome shotgun (WGS) entry which is preliminary data.</text>
</comment>
<evidence type="ECO:0000256" key="5">
    <source>
        <dbReference type="SAM" id="MobiDB-lite"/>
    </source>
</evidence>
<evidence type="ECO:0000256" key="2">
    <source>
        <dbReference type="ARBA" id="ARBA00022857"/>
    </source>
</evidence>
<dbReference type="Pfam" id="PF00106">
    <property type="entry name" value="adh_short"/>
    <property type="match status" value="2"/>
</dbReference>
<feature type="region of interest" description="Disordered" evidence="5">
    <location>
        <begin position="267"/>
        <end position="286"/>
    </location>
</feature>
<evidence type="ECO:0000313" key="7">
    <source>
        <dbReference type="Proteomes" id="UP001211907"/>
    </source>
</evidence>
<evidence type="ECO:0000256" key="1">
    <source>
        <dbReference type="ARBA" id="ARBA00006484"/>
    </source>
</evidence>
<dbReference type="Gene3D" id="3.40.50.720">
    <property type="entry name" value="NAD(P)-binding Rossmann-like Domain"/>
    <property type="match status" value="1"/>
</dbReference>
<keyword evidence="7" id="KW-1185">Reference proteome</keyword>
<protein>
    <submittedName>
        <fullName evidence="6">Uncharacterized protein</fullName>
    </submittedName>
</protein>
<keyword evidence="3" id="KW-0560">Oxidoreductase</keyword>